<dbReference type="EMBL" id="CADCTL010000123">
    <property type="protein sequence ID" value="CAA9244724.1"/>
    <property type="molecule type" value="Genomic_DNA"/>
</dbReference>
<feature type="compositionally biased region" description="Low complexity" evidence="1">
    <location>
        <begin position="227"/>
        <end position="241"/>
    </location>
</feature>
<name>A0A6J4IA87_9PROT</name>
<feature type="compositionally biased region" description="Basic residues" evidence="1">
    <location>
        <begin position="387"/>
        <end position="405"/>
    </location>
</feature>
<keyword evidence="2" id="KW-0413">Isomerase</keyword>
<organism evidence="2">
    <name type="scientific">uncultured Acetobacteraceae bacterium</name>
    <dbReference type="NCBI Taxonomy" id="169975"/>
    <lineage>
        <taxon>Bacteria</taxon>
        <taxon>Pseudomonadati</taxon>
        <taxon>Pseudomonadota</taxon>
        <taxon>Alphaproteobacteria</taxon>
        <taxon>Acetobacterales</taxon>
        <taxon>Acetobacteraceae</taxon>
        <taxon>environmental samples</taxon>
    </lineage>
</organism>
<feature type="compositionally biased region" description="Basic and acidic residues" evidence="1">
    <location>
        <begin position="126"/>
        <end position="135"/>
    </location>
</feature>
<feature type="compositionally biased region" description="Basic residues" evidence="1">
    <location>
        <begin position="242"/>
        <end position="258"/>
    </location>
</feature>
<feature type="compositionally biased region" description="Basic and acidic residues" evidence="1">
    <location>
        <begin position="147"/>
        <end position="157"/>
    </location>
</feature>
<feature type="compositionally biased region" description="Low complexity" evidence="1">
    <location>
        <begin position="49"/>
        <end position="62"/>
    </location>
</feature>
<dbReference type="AlphaFoldDB" id="A0A6J4IA87"/>
<proteinExistence type="predicted"/>
<dbReference type="EC" id="5.1.99.4" evidence="2"/>
<feature type="compositionally biased region" description="Basic and acidic residues" evidence="1">
    <location>
        <begin position="1"/>
        <end position="11"/>
    </location>
</feature>
<feature type="compositionally biased region" description="Basic residues" evidence="1">
    <location>
        <begin position="158"/>
        <end position="167"/>
    </location>
</feature>
<reference evidence="2" key="1">
    <citation type="submission" date="2020-02" db="EMBL/GenBank/DDBJ databases">
        <authorList>
            <person name="Meier V. D."/>
        </authorList>
    </citation>
    <scope>NUCLEOTIDE SEQUENCE</scope>
    <source>
        <strain evidence="2">AVDCRST_MAG04</strain>
    </source>
</reference>
<feature type="compositionally biased region" description="Basic residues" evidence="1">
    <location>
        <begin position="286"/>
        <end position="305"/>
    </location>
</feature>
<feature type="compositionally biased region" description="Basic and acidic residues" evidence="1">
    <location>
        <begin position="276"/>
        <end position="285"/>
    </location>
</feature>
<protein>
    <submittedName>
        <fullName evidence="2">Alpha-methylacyl-CoA racemase</fullName>
        <ecNumber evidence="2">5.1.99.4</ecNumber>
    </submittedName>
</protein>
<feature type="compositionally biased region" description="Basic residues" evidence="1">
    <location>
        <begin position="26"/>
        <end position="39"/>
    </location>
</feature>
<feature type="compositionally biased region" description="Basic residues" evidence="1">
    <location>
        <begin position="211"/>
        <end position="226"/>
    </location>
</feature>
<feature type="compositionally biased region" description="Gly residues" evidence="1">
    <location>
        <begin position="263"/>
        <end position="275"/>
    </location>
</feature>
<feature type="region of interest" description="Disordered" evidence="1">
    <location>
        <begin position="1"/>
        <end position="405"/>
    </location>
</feature>
<accession>A0A6J4IA87</accession>
<feature type="non-terminal residue" evidence="2">
    <location>
        <position position="405"/>
    </location>
</feature>
<sequence length="405" mass="43015">GRELRGFERRRSFAGHPRPGPDRGRPRALRHPNTRRLGRGGHQGGNAGGRPRAGFRRPQAPRDGVGLPRREPQQALALPRLENAGGGGGAAAARPPRGRARHQCPPGRHGAAGLRLGSMRCAQPEARLRRGDRLRPGRPAPRATGLRRGDPGGERLGRRGGRGRPARLRPLPGRGQDHRHGAAVGRARRPAPPGAHGRRPARGGADAGNARRLRGGRAPGRRRVRTAGRAAGLRAAAAAQAGRHRGRPHHPPALHRRALAGLLRGGRAAGAGGAARDGRRRDAQRQHRRGVRRRGRHRPRAHHGRVAGSVRTARHPGHGLLHAGEPAGAPAPRGRGHVPGFGAPDGRGAARGAPADPLRRDSGKRPPPRATPRRAHGRGVGGVGLRRGCRARHGGSRRRRPRRGL</sequence>
<feature type="compositionally biased region" description="Low complexity" evidence="1">
    <location>
        <begin position="346"/>
        <end position="356"/>
    </location>
</feature>
<evidence type="ECO:0000256" key="1">
    <source>
        <dbReference type="SAM" id="MobiDB-lite"/>
    </source>
</evidence>
<evidence type="ECO:0000313" key="2">
    <source>
        <dbReference type="EMBL" id="CAA9244724.1"/>
    </source>
</evidence>
<dbReference type="GO" id="GO:0008111">
    <property type="term" value="F:alpha-methylacyl-CoA racemase activity"/>
    <property type="evidence" value="ECO:0007669"/>
    <property type="project" value="UniProtKB-EC"/>
</dbReference>
<feature type="compositionally biased region" description="Low complexity" evidence="1">
    <location>
        <begin position="318"/>
        <end position="336"/>
    </location>
</feature>
<feature type="non-terminal residue" evidence="2">
    <location>
        <position position="1"/>
    </location>
</feature>
<gene>
    <name evidence="2" type="ORF">AVDCRST_MAG04-1791</name>
</gene>